<evidence type="ECO:0000313" key="11">
    <source>
        <dbReference type="EMBL" id="SAL36600.1"/>
    </source>
</evidence>
<sequence>MNSFDDKTVRLSRSPLSTEQGSDADVATRPRAIVDEAPNALPVGTRLAEFEILGLIGEGGFGIVYLAWDTQLRRNVALKEYMPASLASRHGHSEVTVRSERHEEAFVAGLKSFVNEARMLAQFDHPALVKVHRFWEANSTAYMVMPYYEGTTLKDALRQMPAPPSEALLLNLLGPLVDALGALHRAQCFHRDISPDNIIILKDSGRPVLLDFGAARQIIGDLTQALTVILKTGYAPVEQYAQVVSLNQGPWTDVYALAATIYCAIRGTTPPASVGRIVNDTYVPLVEAAAGWYSERFLGAVDHALGIMPADRPQSIEAFADELGVTKAASATSSRMSFETEAPAPVAPSASARASVAARNDVGKAPTQQAPGRATPGASQTPASTAARMGKPMIAGLAALGLVVVAAGGAGWRYWHSTHQEQQTVSPIPAQRTIVETPAPARPPAASELPSQGASGSPPQRASETPPQHTSEPPQQQASEPPPQPPATPAPKNTTRVTPPAASVAEEKKTPPAQEKPGLEGRVTVVLDSSALVVAGHVVNLYAIRGEDGAQAEALRRYINARGGRLVCHTRTDDAYQCLLRGEDIAERAVRNGWARSRAGAPGAYVAAENEARSGRRGIWAM</sequence>
<organism evidence="11 12">
    <name type="scientific">Caballeronia choica</name>
    <dbReference type="NCBI Taxonomy" id="326476"/>
    <lineage>
        <taxon>Bacteria</taxon>
        <taxon>Pseudomonadati</taxon>
        <taxon>Pseudomonadota</taxon>
        <taxon>Betaproteobacteria</taxon>
        <taxon>Burkholderiales</taxon>
        <taxon>Burkholderiaceae</taxon>
        <taxon>Caballeronia</taxon>
    </lineage>
</organism>
<feature type="compositionally biased region" description="Low complexity" evidence="8">
    <location>
        <begin position="470"/>
        <end position="479"/>
    </location>
</feature>
<keyword evidence="11" id="KW-0723">Serine/threonine-protein kinase</keyword>
<dbReference type="Proteomes" id="UP000054770">
    <property type="component" value="Unassembled WGS sequence"/>
</dbReference>
<comment type="similarity">
    <text evidence="1">Belongs to the protein kinase superfamily. NEK Ser/Thr protein kinase family. NIMA subfamily.</text>
</comment>
<feature type="binding site" evidence="7">
    <location>
        <position position="79"/>
    </location>
    <ligand>
        <name>ATP</name>
        <dbReference type="ChEBI" id="CHEBI:30616"/>
    </ligand>
</feature>
<keyword evidence="9" id="KW-0812">Transmembrane</keyword>
<feature type="compositionally biased region" description="Low complexity" evidence="8">
    <location>
        <begin position="342"/>
        <end position="359"/>
    </location>
</feature>
<evidence type="ECO:0000256" key="1">
    <source>
        <dbReference type="ARBA" id="ARBA00010886"/>
    </source>
</evidence>
<keyword evidence="4 7" id="KW-0547">Nucleotide-binding</keyword>
<dbReference type="InterPro" id="IPR011009">
    <property type="entry name" value="Kinase-like_dom_sf"/>
</dbReference>
<keyword evidence="5 11" id="KW-0418">Kinase</keyword>
<name>A0A158GYP8_9BURK</name>
<dbReference type="CDD" id="cd14014">
    <property type="entry name" value="STKc_PknB_like"/>
    <property type="match status" value="1"/>
</dbReference>
<dbReference type="Gene3D" id="2.40.50.90">
    <property type="match status" value="1"/>
</dbReference>
<keyword evidence="12" id="KW-1185">Reference proteome</keyword>
<dbReference type="PROSITE" id="PS50011">
    <property type="entry name" value="PROTEIN_KINASE_DOM"/>
    <property type="match status" value="1"/>
</dbReference>
<evidence type="ECO:0000256" key="9">
    <source>
        <dbReference type="SAM" id="Phobius"/>
    </source>
</evidence>
<dbReference type="EC" id="2.7.11.1" evidence="2"/>
<dbReference type="AlphaFoldDB" id="A0A158GYP8"/>
<keyword evidence="9" id="KW-0472">Membrane</keyword>
<evidence type="ECO:0000256" key="2">
    <source>
        <dbReference type="ARBA" id="ARBA00012513"/>
    </source>
</evidence>
<gene>
    <name evidence="11" type="ORF">AWB68_01604</name>
</gene>
<dbReference type="PROSITE" id="PS00107">
    <property type="entry name" value="PROTEIN_KINASE_ATP"/>
    <property type="match status" value="1"/>
</dbReference>
<dbReference type="EMBL" id="FCON02000012">
    <property type="protein sequence ID" value="SAL36600.1"/>
    <property type="molecule type" value="Genomic_DNA"/>
</dbReference>
<comment type="caution">
    <text evidence="11">The sequence shown here is derived from an EMBL/GenBank/DDBJ whole genome shotgun (WGS) entry which is preliminary data.</text>
</comment>
<evidence type="ECO:0000259" key="10">
    <source>
        <dbReference type="PROSITE" id="PS50011"/>
    </source>
</evidence>
<evidence type="ECO:0000256" key="3">
    <source>
        <dbReference type="ARBA" id="ARBA00022679"/>
    </source>
</evidence>
<feature type="domain" description="Protein kinase" evidence="10">
    <location>
        <begin position="50"/>
        <end position="324"/>
    </location>
</feature>
<evidence type="ECO:0000256" key="7">
    <source>
        <dbReference type="PROSITE-ProRule" id="PRU10141"/>
    </source>
</evidence>
<dbReference type="PROSITE" id="PS00109">
    <property type="entry name" value="PROTEIN_KINASE_TYR"/>
    <property type="match status" value="1"/>
</dbReference>
<proteinExistence type="inferred from homology"/>
<dbReference type="InterPro" id="IPR050660">
    <property type="entry name" value="NEK_Ser/Thr_kinase"/>
</dbReference>
<dbReference type="Gene3D" id="1.10.510.10">
    <property type="entry name" value="Transferase(Phosphotransferase) domain 1"/>
    <property type="match status" value="1"/>
</dbReference>
<evidence type="ECO:0000256" key="8">
    <source>
        <dbReference type="SAM" id="MobiDB-lite"/>
    </source>
</evidence>
<dbReference type="Pfam" id="PF00069">
    <property type="entry name" value="Pkinase"/>
    <property type="match status" value="1"/>
</dbReference>
<keyword evidence="6 7" id="KW-0067">ATP-binding</keyword>
<evidence type="ECO:0000256" key="6">
    <source>
        <dbReference type="ARBA" id="ARBA00022840"/>
    </source>
</evidence>
<dbReference type="OrthoDB" id="9801841at2"/>
<dbReference type="InterPro" id="IPR035437">
    <property type="entry name" value="SNase_OB-fold_sf"/>
</dbReference>
<protein>
    <recommendedName>
        <fullName evidence="2">non-specific serine/threonine protein kinase</fullName>
        <ecNumber evidence="2">2.7.11.1</ecNumber>
    </recommendedName>
</protein>
<evidence type="ECO:0000256" key="5">
    <source>
        <dbReference type="ARBA" id="ARBA00022777"/>
    </source>
</evidence>
<dbReference type="Gene3D" id="3.30.200.20">
    <property type="entry name" value="Phosphorylase Kinase, domain 1"/>
    <property type="match status" value="1"/>
</dbReference>
<keyword evidence="3" id="KW-0808">Transferase</keyword>
<dbReference type="GO" id="GO:0005524">
    <property type="term" value="F:ATP binding"/>
    <property type="evidence" value="ECO:0007669"/>
    <property type="project" value="UniProtKB-UniRule"/>
</dbReference>
<feature type="region of interest" description="Disordered" evidence="8">
    <location>
        <begin position="1"/>
        <end position="28"/>
    </location>
</feature>
<feature type="compositionally biased region" description="Polar residues" evidence="8">
    <location>
        <begin position="449"/>
        <end position="469"/>
    </location>
</feature>
<feature type="transmembrane region" description="Helical" evidence="9">
    <location>
        <begin position="394"/>
        <end position="415"/>
    </location>
</feature>
<dbReference type="SUPFAM" id="SSF56112">
    <property type="entry name" value="Protein kinase-like (PK-like)"/>
    <property type="match status" value="1"/>
</dbReference>
<dbReference type="SUPFAM" id="SSF50199">
    <property type="entry name" value="Staphylococcal nuclease"/>
    <property type="match status" value="1"/>
</dbReference>
<keyword evidence="9" id="KW-1133">Transmembrane helix</keyword>
<dbReference type="GO" id="GO:0004674">
    <property type="term" value="F:protein serine/threonine kinase activity"/>
    <property type="evidence" value="ECO:0007669"/>
    <property type="project" value="UniProtKB-KW"/>
</dbReference>
<dbReference type="PANTHER" id="PTHR43671:SF13">
    <property type="entry name" value="SERINE_THREONINE-PROTEIN KINASE NEK2"/>
    <property type="match status" value="1"/>
</dbReference>
<evidence type="ECO:0000313" key="12">
    <source>
        <dbReference type="Proteomes" id="UP000054770"/>
    </source>
</evidence>
<feature type="region of interest" description="Disordered" evidence="8">
    <location>
        <begin position="334"/>
        <end position="386"/>
    </location>
</feature>
<feature type="region of interest" description="Disordered" evidence="8">
    <location>
        <begin position="440"/>
        <end position="521"/>
    </location>
</feature>
<dbReference type="RefSeq" id="WP_087643818.1">
    <property type="nucleotide sequence ID" value="NZ_FCON02000012.1"/>
</dbReference>
<accession>A0A158GYP8</accession>
<feature type="compositionally biased region" description="Pro residues" evidence="8">
    <location>
        <begin position="480"/>
        <end position="489"/>
    </location>
</feature>
<dbReference type="InterPro" id="IPR008266">
    <property type="entry name" value="Tyr_kinase_AS"/>
</dbReference>
<dbReference type="InterPro" id="IPR000719">
    <property type="entry name" value="Prot_kinase_dom"/>
</dbReference>
<dbReference type="PANTHER" id="PTHR43671">
    <property type="entry name" value="SERINE/THREONINE-PROTEIN KINASE NEK"/>
    <property type="match status" value="1"/>
</dbReference>
<reference evidence="11" key="1">
    <citation type="submission" date="2016-01" db="EMBL/GenBank/DDBJ databases">
        <authorList>
            <person name="Peeters C."/>
        </authorList>
    </citation>
    <scope>NUCLEOTIDE SEQUENCE [LARGE SCALE GENOMIC DNA]</scope>
    <source>
        <strain evidence="11">LMG 22940</strain>
    </source>
</reference>
<dbReference type="InterPro" id="IPR017441">
    <property type="entry name" value="Protein_kinase_ATP_BS"/>
</dbReference>
<evidence type="ECO:0000256" key="4">
    <source>
        <dbReference type="ARBA" id="ARBA00022741"/>
    </source>
</evidence>